<dbReference type="AlphaFoldDB" id="A0ABD3DYK0"/>
<proteinExistence type="predicted"/>
<dbReference type="CDD" id="cd14371">
    <property type="entry name" value="CUE_CID7_like"/>
    <property type="match status" value="1"/>
</dbReference>
<accession>A0ABD3DYK0</accession>
<evidence type="ECO:0000256" key="1">
    <source>
        <dbReference type="SAM" id="MobiDB-lite"/>
    </source>
</evidence>
<organism evidence="3 4">
    <name type="scientific">Castilleja foliolosa</name>
    <dbReference type="NCBI Taxonomy" id="1961234"/>
    <lineage>
        <taxon>Eukaryota</taxon>
        <taxon>Viridiplantae</taxon>
        <taxon>Streptophyta</taxon>
        <taxon>Embryophyta</taxon>
        <taxon>Tracheophyta</taxon>
        <taxon>Spermatophyta</taxon>
        <taxon>Magnoliopsida</taxon>
        <taxon>eudicotyledons</taxon>
        <taxon>Gunneridae</taxon>
        <taxon>Pentapetalae</taxon>
        <taxon>asterids</taxon>
        <taxon>lamiids</taxon>
        <taxon>Lamiales</taxon>
        <taxon>Orobanchaceae</taxon>
        <taxon>Pedicularideae</taxon>
        <taxon>Castillejinae</taxon>
        <taxon>Castilleja</taxon>
    </lineage>
</organism>
<keyword evidence="4" id="KW-1185">Reference proteome</keyword>
<evidence type="ECO:0000313" key="3">
    <source>
        <dbReference type="EMBL" id="KAL3645896.1"/>
    </source>
</evidence>
<sequence length="189" mass="20600">MKSGASSLNPYAASYVPLSRRAPTNVNSVFSPGQELTTGNEAVWFGHQPNNPSPHQNVPQIYGQTAAEASKRKDTHGSEFSASTSQYPDNAMHRSFDEEFMDITYLQMTFPEISDQTLSDVYLASRCDLETAIDMLTQLDQTCPDDSLDKLPDTLDIGDVPESVSVAETGSWKLKNPKAETGASTSSAR</sequence>
<dbReference type="InterPro" id="IPR003892">
    <property type="entry name" value="CUE"/>
</dbReference>
<protein>
    <recommendedName>
        <fullName evidence="2">CUE domain-containing protein</fullName>
    </recommendedName>
</protein>
<evidence type="ECO:0000259" key="2">
    <source>
        <dbReference type="PROSITE" id="PS51140"/>
    </source>
</evidence>
<feature type="region of interest" description="Disordered" evidence="1">
    <location>
        <begin position="167"/>
        <end position="189"/>
    </location>
</feature>
<dbReference type="PROSITE" id="PS51140">
    <property type="entry name" value="CUE"/>
    <property type="match status" value="1"/>
</dbReference>
<dbReference type="Proteomes" id="UP001632038">
    <property type="component" value="Unassembled WGS sequence"/>
</dbReference>
<gene>
    <name evidence="3" type="ORF">CASFOL_011076</name>
</gene>
<feature type="compositionally biased region" description="Polar residues" evidence="1">
    <location>
        <begin position="78"/>
        <end position="88"/>
    </location>
</feature>
<dbReference type="InterPro" id="IPR038981">
    <property type="entry name" value="CID5/CID6"/>
</dbReference>
<dbReference type="PANTHER" id="PTHR37252:SF3">
    <property type="entry name" value="POLYADENYLATE-BINDING PROTEIN-INTERACTING PROTEIN 6"/>
    <property type="match status" value="1"/>
</dbReference>
<evidence type="ECO:0000313" key="4">
    <source>
        <dbReference type="Proteomes" id="UP001632038"/>
    </source>
</evidence>
<feature type="domain" description="CUE" evidence="2">
    <location>
        <begin position="98"/>
        <end position="141"/>
    </location>
</feature>
<feature type="region of interest" description="Disordered" evidence="1">
    <location>
        <begin position="66"/>
        <end position="89"/>
    </location>
</feature>
<dbReference type="EMBL" id="JAVIJP010000013">
    <property type="protein sequence ID" value="KAL3645896.1"/>
    <property type="molecule type" value="Genomic_DNA"/>
</dbReference>
<dbReference type="PANTHER" id="PTHR37252">
    <property type="entry name" value="POLYADENYLATE-BINDING PROTEIN-INTERACTING PROTEIN 6"/>
    <property type="match status" value="1"/>
</dbReference>
<comment type="caution">
    <text evidence="3">The sequence shown here is derived from an EMBL/GenBank/DDBJ whole genome shotgun (WGS) entry which is preliminary data.</text>
</comment>
<dbReference type="InterPro" id="IPR041806">
    <property type="entry name" value="CID5/6/7_CUE"/>
</dbReference>
<name>A0ABD3DYK0_9LAMI</name>
<reference evidence="4" key="1">
    <citation type="journal article" date="2024" name="IScience">
        <title>Strigolactones Initiate the Formation of Haustorium-like Structures in Castilleja.</title>
        <authorList>
            <person name="Buerger M."/>
            <person name="Peterson D."/>
            <person name="Chory J."/>
        </authorList>
    </citation>
    <scope>NUCLEOTIDE SEQUENCE [LARGE SCALE GENOMIC DNA]</scope>
</reference>